<accession>A0ACD3ABB1</accession>
<name>A0ACD3ABB1_9AGAR</name>
<proteinExistence type="predicted"/>
<protein>
    <submittedName>
        <fullName evidence="1">Uncharacterized protein</fullName>
    </submittedName>
</protein>
<organism evidence="1 2">
    <name type="scientific">Pluteus cervinus</name>
    <dbReference type="NCBI Taxonomy" id="181527"/>
    <lineage>
        <taxon>Eukaryota</taxon>
        <taxon>Fungi</taxon>
        <taxon>Dikarya</taxon>
        <taxon>Basidiomycota</taxon>
        <taxon>Agaricomycotina</taxon>
        <taxon>Agaricomycetes</taxon>
        <taxon>Agaricomycetidae</taxon>
        <taxon>Agaricales</taxon>
        <taxon>Pluteineae</taxon>
        <taxon>Pluteaceae</taxon>
        <taxon>Pluteus</taxon>
    </lineage>
</organism>
<sequence length="141" mass="15636">MPTMCHRVHRFNSSVMTGVTLLLHCNVSRLRNLRWIGITTGKIGFFISCSAVALGFSGRLRHQHKVCVAAAPRPSWVLLPCPFDFPRTNALPCGSACCRLKDISALGATRVNDADPFIDRILATLGRQLSSRTWTWEGAER</sequence>
<keyword evidence="2" id="KW-1185">Reference proteome</keyword>
<gene>
    <name evidence="1" type="ORF">BDN72DRAFT_341407</name>
</gene>
<evidence type="ECO:0000313" key="2">
    <source>
        <dbReference type="Proteomes" id="UP000308600"/>
    </source>
</evidence>
<dbReference type="Proteomes" id="UP000308600">
    <property type="component" value="Unassembled WGS sequence"/>
</dbReference>
<dbReference type="EMBL" id="ML208547">
    <property type="protein sequence ID" value="TFK62961.1"/>
    <property type="molecule type" value="Genomic_DNA"/>
</dbReference>
<reference evidence="1 2" key="1">
    <citation type="journal article" date="2019" name="Nat. Ecol. Evol.">
        <title>Megaphylogeny resolves global patterns of mushroom evolution.</title>
        <authorList>
            <person name="Varga T."/>
            <person name="Krizsan K."/>
            <person name="Foldi C."/>
            <person name="Dima B."/>
            <person name="Sanchez-Garcia M."/>
            <person name="Sanchez-Ramirez S."/>
            <person name="Szollosi G.J."/>
            <person name="Szarkandi J.G."/>
            <person name="Papp V."/>
            <person name="Albert L."/>
            <person name="Andreopoulos W."/>
            <person name="Angelini C."/>
            <person name="Antonin V."/>
            <person name="Barry K.W."/>
            <person name="Bougher N.L."/>
            <person name="Buchanan P."/>
            <person name="Buyck B."/>
            <person name="Bense V."/>
            <person name="Catcheside P."/>
            <person name="Chovatia M."/>
            <person name="Cooper J."/>
            <person name="Damon W."/>
            <person name="Desjardin D."/>
            <person name="Finy P."/>
            <person name="Geml J."/>
            <person name="Haridas S."/>
            <person name="Hughes K."/>
            <person name="Justo A."/>
            <person name="Karasinski D."/>
            <person name="Kautmanova I."/>
            <person name="Kiss B."/>
            <person name="Kocsube S."/>
            <person name="Kotiranta H."/>
            <person name="LaButti K.M."/>
            <person name="Lechner B.E."/>
            <person name="Liimatainen K."/>
            <person name="Lipzen A."/>
            <person name="Lukacs Z."/>
            <person name="Mihaltcheva S."/>
            <person name="Morgado L.N."/>
            <person name="Niskanen T."/>
            <person name="Noordeloos M.E."/>
            <person name="Ohm R.A."/>
            <person name="Ortiz-Santana B."/>
            <person name="Ovrebo C."/>
            <person name="Racz N."/>
            <person name="Riley R."/>
            <person name="Savchenko A."/>
            <person name="Shiryaev A."/>
            <person name="Soop K."/>
            <person name="Spirin V."/>
            <person name="Szebenyi C."/>
            <person name="Tomsovsky M."/>
            <person name="Tulloss R.E."/>
            <person name="Uehling J."/>
            <person name="Grigoriev I.V."/>
            <person name="Vagvolgyi C."/>
            <person name="Papp T."/>
            <person name="Martin F.M."/>
            <person name="Miettinen O."/>
            <person name="Hibbett D.S."/>
            <person name="Nagy L.G."/>
        </authorList>
    </citation>
    <scope>NUCLEOTIDE SEQUENCE [LARGE SCALE GENOMIC DNA]</scope>
    <source>
        <strain evidence="1 2">NL-1719</strain>
    </source>
</reference>
<evidence type="ECO:0000313" key="1">
    <source>
        <dbReference type="EMBL" id="TFK62961.1"/>
    </source>
</evidence>